<dbReference type="Proteomes" id="UP000308199">
    <property type="component" value="Unassembled WGS sequence"/>
</dbReference>
<evidence type="ECO:0000313" key="3">
    <source>
        <dbReference type="Proteomes" id="UP000308199"/>
    </source>
</evidence>
<organism evidence="2 3">
    <name type="scientific">Phellinidium pouzarii</name>
    <dbReference type="NCBI Taxonomy" id="167371"/>
    <lineage>
        <taxon>Eukaryota</taxon>
        <taxon>Fungi</taxon>
        <taxon>Dikarya</taxon>
        <taxon>Basidiomycota</taxon>
        <taxon>Agaricomycotina</taxon>
        <taxon>Agaricomycetes</taxon>
        <taxon>Hymenochaetales</taxon>
        <taxon>Hymenochaetaceae</taxon>
        <taxon>Phellinidium</taxon>
    </lineage>
</organism>
<protein>
    <recommendedName>
        <fullName evidence="4">DUF4939 domain-containing protein</fullName>
    </recommendedName>
</protein>
<accession>A0A4S4KNL6</accession>
<sequence length="248" mass="27565">MFLHLGNPAHHGSITSTNYQTNSMFHLEPPVQNTAKSTPPHWFYLTNNPEDAAVHFETAIPNYHEIFEETCTPNPSPIQPTIKLPTPPISNIQQQPQSTPLPHAPSTSTTSSHIPLSPQPAPTPLVNMSTPAPIREAHISRPNNFDGDKGYACRFLSSCEAYLSLNEQVYNTDKRKIIFVLSFMLEKATGDWATNHTTIALAPNPITNTPTGFSTWQNFVNDFRNTFITTVKPKAITVTSDELEQSNE</sequence>
<feature type="compositionally biased region" description="Low complexity" evidence="1">
    <location>
        <begin position="89"/>
        <end position="116"/>
    </location>
</feature>
<feature type="region of interest" description="Disordered" evidence="1">
    <location>
        <begin position="86"/>
        <end position="121"/>
    </location>
</feature>
<reference evidence="2 3" key="1">
    <citation type="submission" date="2019-02" db="EMBL/GenBank/DDBJ databases">
        <title>Genome sequencing of the rare red list fungi Phellinidium pouzarii.</title>
        <authorList>
            <person name="Buettner E."/>
            <person name="Kellner H."/>
        </authorList>
    </citation>
    <scope>NUCLEOTIDE SEQUENCE [LARGE SCALE GENOMIC DNA]</scope>
    <source>
        <strain evidence="2 3">DSM 108285</strain>
    </source>
</reference>
<comment type="caution">
    <text evidence="2">The sequence shown here is derived from an EMBL/GenBank/DDBJ whole genome shotgun (WGS) entry which is preliminary data.</text>
</comment>
<gene>
    <name evidence="2" type="ORF">EW145_g7130</name>
</gene>
<evidence type="ECO:0000313" key="2">
    <source>
        <dbReference type="EMBL" id="THH00136.1"/>
    </source>
</evidence>
<name>A0A4S4KNL6_9AGAM</name>
<evidence type="ECO:0000256" key="1">
    <source>
        <dbReference type="SAM" id="MobiDB-lite"/>
    </source>
</evidence>
<evidence type="ECO:0008006" key="4">
    <source>
        <dbReference type="Google" id="ProtNLM"/>
    </source>
</evidence>
<dbReference type="EMBL" id="SGPK01000650">
    <property type="protein sequence ID" value="THH00136.1"/>
    <property type="molecule type" value="Genomic_DNA"/>
</dbReference>
<proteinExistence type="predicted"/>
<keyword evidence="3" id="KW-1185">Reference proteome</keyword>
<dbReference type="AlphaFoldDB" id="A0A4S4KNL6"/>